<dbReference type="EC" id="2.7.11.1" evidence="7"/>
<sequence>MGAEARGAGGCSKVYARSPTIGMSEPITDPEFLALLVHHGRLDVQQAEGLMDGIRAGGEPAALFAQALGLAETEVDELRRTRCGEQPEIPGYRLIERLGRGGTADVWAATDLRRKRRVALKVLRPDLAAQPAALRAFAAEAKLLCAHPHENLVACDGAARAGATVFMRLEAIEGRTLLEHLDEGEPFEEGEALRIVLEVARVLEHLERQGVVHRDVKPGNVMLARDGRVVLIDLGLAVADKGQSSAPGAAAGTVAYLSPEEASGAASGDSRSDIYSLGVTLFHLLVGRLPFEGSDDREVLAKQIFASLESKELQGRGLSPHVQYFVEKMMSKDADDRYQSWTELIADVRAQVEGRETLNLKAPSQRPSRLRRRRR</sequence>
<protein>
    <submittedName>
        <fullName evidence="7">Serine/threonine-protein kinase PrkC</fullName>
        <ecNumber evidence="7">2.7.11.1</ecNumber>
    </submittedName>
</protein>
<dbReference type="PANTHER" id="PTHR43289">
    <property type="entry name" value="MITOGEN-ACTIVATED PROTEIN KINASE KINASE KINASE 20-RELATED"/>
    <property type="match status" value="1"/>
</dbReference>
<gene>
    <name evidence="7" type="primary">prkC_12</name>
    <name evidence="7" type="ORF">Pla133_41980</name>
</gene>
<dbReference type="EMBL" id="CP036287">
    <property type="protein sequence ID" value="QDU69082.1"/>
    <property type="molecule type" value="Genomic_DNA"/>
</dbReference>
<dbReference type="InterPro" id="IPR017441">
    <property type="entry name" value="Protein_kinase_ATP_BS"/>
</dbReference>
<dbReference type="PROSITE" id="PS00108">
    <property type="entry name" value="PROTEIN_KINASE_ST"/>
    <property type="match status" value="1"/>
</dbReference>
<dbReference type="KEGG" id="pbap:Pla133_41980"/>
<dbReference type="SMART" id="SM00220">
    <property type="entry name" value="S_TKc"/>
    <property type="match status" value="1"/>
</dbReference>
<dbReference type="PROSITE" id="PS00107">
    <property type="entry name" value="PROTEIN_KINASE_ATP"/>
    <property type="match status" value="1"/>
</dbReference>
<name>A0A518BQ34_9BACT</name>
<dbReference type="SUPFAM" id="SSF56112">
    <property type="entry name" value="Protein kinase-like (PK-like)"/>
    <property type="match status" value="1"/>
</dbReference>
<evidence type="ECO:0000256" key="3">
    <source>
        <dbReference type="ARBA" id="ARBA00022777"/>
    </source>
</evidence>
<feature type="domain" description="Protein kinase" evidence="6">
    <location>
        <begin position="92"/>
        <end position="358"/>
    </location>
</feature>
<dbReference type="PANTHER" id="PTHR43289:SF6">
    <property type="entry name" value="SERINE_THREONINE-PROTEIN KINASE NEKL-3"/>
    <property type="match status" value="1"/>
</dbReference>
<dbReference type="Gene3D" id="1.10.510.10">
    <property type="entry name" value="Transferase(Phosphotransferase) domain 1"/>
    <property type="match status" value="1"/>
</dbReference>
<dbReference type="AlphaFoldDB" id="A0A518BQ34"/>
<dbReference type="Proteomes" id="UP000316921">
    <property type="component" value="Chromosome"/>
</dbReference>
<evidence type="ECO:0000259" key="6">
    <source>
        <dbReference type="PROSITE" id="PS50011"/>
    </source>
</evidence>
<keyword evidence="4 5" id="KW-0067">ATP-binding</keyword>
<dbReference type="InterPro" id="IPR000719">
    <property type="entry name" value="Prot_kinase_dom"/>
</dbReference>
<evidence type="ECO:0000256" key="2">
    <source>
        <dbReference type="ARBA" id="ARBA00022741"/>
    </source>
</evidence>
<feature type="binding site" evidence="5">
    <location>
        <position position="121"/>
    </location>
    <ligand>
        <name>ATP</name>
        <dbReference type="ChEBI" id="CHEBI:30616"/>
    </ligand>
</feature>
<dbReference type="Gene3D" id="3.30.200.20">
    <property type="entry name" value="Phosphorylase Kinase, domain 1"/>
    <property type="match status" value="1"/>
</dbReference>
<dbReference type="PROSITE" id="PS50011">
    <property type="entry name" value="PROTEIN_KINASE_DOM"/>
    <property type="match status" value="1"/>
</dbReference>
<evidence type="ECO:0000256" key="5">
    <source>
        <dbReference type="PROSITE-ProRule" id="PRU10141"/>
    </source>
</evidence>
<dbReference type="GO" id="GO:0004674">
    <property type="term" value="F:protein serine/threonine kinase activity"/>
    <property type="evidence" value="ECO:0007669"/>
    <property type="project" value="UniProtKB-EC"/>
</dbReference>
<evidence type="ECO:0000256" key="1">
    <source>
        <dbReference type="ARBA" id="ARBA00022679"/>
    </source>
</evidence>
<evidence type="ECO:0000313" key="8">
    <source>
        <dbReference type="Proteomes" id="UP000316921"/>
    </source>
</evidence>
<dbReference type="CDD" id="cd14014">
    <property type="entry name" value="STKc_PknB_like"/>
    <property type="match status" value="1"/>
</dbReference>
<keyword evidence="8" id="KW-1185">Reference proteome</keyword>
<keyword evidence="2 5" id="KW-0547">Nucleotide-binding</keyword>
<dbReference type="InterPro" id="IPR008271">
    <property type="entry name" value="Ser/Thr_kinase_AS"/>
</dbReference>
<keyword evidence="3 7" id="KW-0418">Kinase</keyword>
<evidence type="ECO:0000313" key="7">
    <source>
        <dbReference type="EMBL" id="QDU69082.1"/>
    </source>
</evidence>
<accession>A0A518BQ34</accession>
<dbReference type="GO" id="GO:0005524">
    <property type="term" value="F:ATP binding"/>
    <property type="evidence" value="ECO:0007669"/>
    <property type="project" value="UniProtKB-UniRule"/>
</dbReference>
<keyword evidence="1 7" id="KW-0808">Transferase</keyword>
<dbReference type="InterPro" id="IPR011009">
    <property type="entry name" value="Kinase-like_dom_sf"/>
</dbReference>
<organism evidence="7 8">
    <name type="scientific">Engelhardtia mirabilis</name>
    <dbReference type="NCBI Taxonomy" id="2528011"/>
    <lineage>
        <taxon>Bacteria</taxon>
        <taxon>Pseudomonadati</taxon>
        <taxon>Planctomycetota</taxon>
        <taxon>Planctomycetia</taxon>
        <taxon>Planctomycetia incertae sedis</taxon>
        <taxon>Engelhardtia</taxon>
    </lineage>
</organism>
<reference evidence="7 8" key="1">
    <citation type="submission" date="2019-02" db="EMBL/GenBank/DDBJ databases">
        <title>Deep-cultivation of Planctomycetes and their phenomic and genomic characterization uncovers novel biology.</title>
        <authorList>
            <person name="Wiegand S."/>
            <person name="Jogler M."/>
            <person name="Boedeker C."/>
            <person name="Pinto D."/>
            <person name="Vollmers J."/>
            <person name="Rivas-Marin E."/>
            <person name="Kohn T."/>
            <person name="Peeters S.H."/>
            <person name="Heuer A."/>
            <person name="Rast P."/>
            <person name="Oberbeckmann S."/>
            <person name="Bunk B."/>
            <person name="Jeske O."/>
            <person name="Meyerdierks A."/>
            <person name="Storesund J.E."/>
            <person name="Kallscheuer N."/>
            <person name="Luecker S."/>
            <person name="Lage O.M."/>
            <person name="Pohl T."/>
            <person name="Merkel B.J."/>
            <person name="Hornburger P."/>
            <person name="Mueller R.-W."/>
            <person name="Bruemmer F."/>
            <person name="Labrenz M."/>
            <person name="Spormann A.M."/>
            <person name="Op den Camp H."/>
            <person name="Overmann J."/>
            <person name="Amann R."/>
            <person name="Jetten M.S.M."/>
            <person name="Mascher T."/>
            <person name="Medema M.H."/>
            <person name="Devos D.P."/>
            <person name="Kaster A.-K."/>
            <person name="Ovreas L."/>
            <person name="Rohde M."/>
            <person name="Galperin M.Y."/>
            <person name="Jogler C."/>
        </authorList>
    </citation>
    <scope>NUCLEOTIDE SEQUENCE [LARGE SCALE GENOMIC DNA]</scope>
    <source>
        <strain evidence="7 8">Pla133</strain>
    </source>
</reference>
<dbReference type="Pfam" id="PF00069">
    <property type="entry name" value="Pkinase"/>
    <property type="match status" value="1"/>
</dbReference>
<proteinExistence type="predicted"/>
<evidence type="ECO:0000256" key="4">
    <source>
        <dbReference type="ARBA" id="ARBA00022840"/>
    </source>
</evidence>